<keyword evidence="3" id="KW-1185">Reference proteome</keyword>
<evidence type="ECO:0000256" key="1">
    <source>
        <dbReference type="SAM" id="MobiDB-lite"/>
    </source>
</evidence>
<dbReference type="EMBL" id="JAUIZM010000001">
    <property type="protein sequence ID" value="KAK1401758.1"/>
    <property type="molecule type" value="Genomic_DNA"/>
</dbReference>
<sequence>MDEPPTVTPLADSNISGQDVVPSAHPNYDEVLIEDVSDDDVPLYQLIKALGLESSNVRSDEITQKNPESVRTPSASNPHSFPSPPRRLRTGGPSTQTVLRLEALENRCLSMETKLDSLSTMVAFGFASIQQSLQLLSASFDAANLPKGEKEVRSESVQEKGNLIKEVPVSQGELGRQGS</sequence>
<organism evidence="2 3">
    <name type="scientific">Heracleum sosnowskyi</name>
    <dbReference type="NCBI Taxonomy" id="360622"/>
    <lineage>
        <taxon>Eukaryota</taxon>
        <taxon>Viridiplantae</taxon>
        <taxon>Streptophyta</taxon>
        <taxon>Embryophyta</taxon>
        <taxon>Tracheophyta</taxon>
        <taxon>Spermatophyta</taxon>
        <taxon>Magnoliopsida</taxon>
        <taxon>eudicotyledons</taxon>
        <taxon>Gunneridae</taxon>
        <taxon>Pentapetalae</taxon>
        <taxon>asterids</taxon>
        <taxon>campanulids</taxon>
        <taxon>Apiales</taxon>
        <taxon>Apiaceae</taxon>
        <taxon>Apioideae</taxon>
        <taxon>apioid superclade</taxon>
        <taxon>Tordylieae</taxon>
        <taxon>Tordyliinae</taxon>
        <taxon>Heracleum</taxon>
    </lineage>
</organism>
<feature type="region of interest" description="Disordered" evidence="1">
    <location>
        <begin position="56"/>
        <end position="94"/>
    </location>
</feature>
<feature type="compositionally biased region" description="Polar residues" evidence="1">
    <location>
        <begin position="64"/>
        <end position="80"/>
    </location>
</feature>
<dbReference type="Proteomes" id="UP001237642">
    <property type="component" value="Unassembled WGS sequence"/>
</dbReference>
<accession>A0AAD8JER3</accession>
<gene>
    <name evidence="2" type="ORF">POM88_001363</name>
</gene>
<name>A0AAD8JER3_9APIA</name>
<comment type="caution">
    <text evidence="2">The sequence shown here is derived from an EMBL/GenBank/DDBJ whole genome shotgun (WGS) entry which is preliminary data.</text>
</comment>
<evidence type="ECO:0000313" key="2">
    <source>
        <dbReference type="EMBL" id="KAK1401758.1"/>
    </source>
</evidence>
<protein>
    <submittedName>
        <fullName evidence="2">Uncharacterized protein</fullName>
    </submittedName>
</protein>
<feature type="region of interest" description="Disordered" evidence="1">
    <location>
        <begin position="151"/>
        <end position="179"/>
    </location>
</feature>
<reference evidence="2" key="1">
    <citation type="submission" date="2023-02" db="EMBL/GenBank/DDBJ databases">
        <title>Genome of toxic invasive species Heracleum sosnowskyi carries increased number of genes despite the absence of recent whole-genome duplications.</title>
        <authorList>
            <person name="Schelkunov M."/>
            <person name="Shtratnikova V."/>
            <person name="Makarenko M."/>
            <person name="Klepikova A."/>
            <person name="Omelchenko D."/>
            <person name="Novikova G."/>
            <person name="Obukhova E."/>
            <person name="Bogdanov V."/>
            <person name="Penin A."/>
            <person name="Logacheva M."/>
        </authorList>
    </citation>
    <scope>NUCLEOTIDE SEQUENCE</scope>
    <source>
        <strain evidence="2">Hsosn_3</strain>
        <tissue evidence="2">Leaf</tissue>
    </source>
</reference>
<feature type="region of interest" description="Disordered" evidence="1">
    <location>
        <begin position="1"/>
        <end position="23"/>
    </location>
</feature>
<dbReference type="AlphaFoldDB" id="A0AAD8JER3"/>
<reference evidence="2" key="2">
    <citation type="submission" date="2023-05" db="EMBL/GenBank/DDBJ databases">
        <authorList>
            <person name="Schelkunov M.I."/>
        </authorList>
    </citation>
    <scope>NUCLEOTIDE SEQUENCE</scope>
    <source>
        <strain evidence="2">Hsosn_3</strain>
        <tissue evidence="2">Leaf</tissue>
    </source>
</reference>
<evidence type="ECO:0000313" key="3">
    <source>
        <dbReference type="Proteomes" id="UP001237642"/>
    </source>
</evidence>
<proteinExistence type="predicted"/>